<evidence type="ECO:0000256" key="7">
    <source>
        <dbReference type="ARBA" id="ARBA00022927"/>
    </source>
</evidence>
<accession>A0ABP8KF78</accession>
<dbReference type="Proteomes" id="UP001500936">
    <property type="component" value="Unassembled WGS sequence"/>
</dbReference>
<protein>
    <recommendedName>
        <fullName evidence="10">TonB C-terminal domain-containing protein</fullName>
    </recommendedName>
</protein>
<keyword evidence="8" id="KW-1133">Transmembrane helix</keyword>
<dbReference type="Gene3D" id="3.30.1150.10">
    <property type="match status" value="1"/>
</dbReference>
<comment type="similarity">
    <text evidence="2">Belongs to the TonB family.</text>
</comment>
<keyword evidence="3" id="KW-0813">Transport</keyword>
<evidence type="ECO:0000256" key="1">
    <source>
        <dbReference type="ARBA" id="ARBA00004383"/>
    </source>
</evidence>
<evidence type="ECO:0000256" key="2">
    <source>
        <dbReference type="ARBA" id="ARBA00006555"/>
    </source>
</evidence>
<evidence type="ECO:0000259" key="10">
    <source>
        <dbReference type="PROSITE" id="PS52015"/>
    </source>
</evidence>
<dbReference type="NCBIfam" id="TIGR01352">
    <property type="entry name" value="tonB_Cterm"/>
    <property type="match status" value="1"/>
</dbReference>
<evidence type="ECO:0000256" key="3">
    <source>
        <dbReference type="ARBA" id="ARBA00022448"/>
    </source>
</evidence>
<gene>
    <name evidence="11" type="ORF">GCM10023187_23810</name>
</gene>
<proteinExistence type="inferred from homology"/>
<name>A0ABP8KF78_9BACT</name>
<sequence length="110" mass="11904">MATDEVVAYVAMNNTAFFPGGPLALKAYLKQTALYPAQARKSMQEGTVLVQFRIGAGGELSEIQVVRSAGTLLDRAAIQTIAQMPKWHPAHRSGMAVSSLMILPITFRID</sequence>
<dbReference type="InterPro" id="IPR051045">
    <property type="entry name" value="TonB-dependent_transducer"/>
</dbReference>
<evidence type="ECO:0000256" key="6">
    <source>
        <dbReference type="ARBA" id="ARBA00022692"/>
    </source>
</evidence>
<evidence type="ECO:0000256" key="9">
    <source>
        <dbReference type="ARBA" id="ARBA00023136"/>
    </source>
</evidence>
<evidence type="ECO:0000256" key="5">
    <source>
        <dbReference type="ARBA" id="ARBA00022519"/>
    </source>
</evidence>
<keyword evidence="5" id="KW-0997">Cell inner membrane</keyword>
<comment type="caution">
    <text evidence="11">The sequence shown here is derived from an EMBL/GenBank/DDBJ whole genome shotgun (WGS) entry which is preliminary data.</text>
</comment>
<evidence type="ECO:0000313" key="11">
    <source>
        <dbReference type="EMBL" id="GAA4405444.1"/>
    </source>
</evidence>
<reference evidence="12" key="1">
    <citation type="journal article" date="2019" name="Int. J. Syst. Evol. Microbiol.">
        <title>The Global Catalogue of Microorganisms (GCM) 10K type strain sequencing project: providing services to taxonomists for standard genome sequencing and annotation.</title>
        <authorList>
            <consortium name="The Broad Institute Genomics Platform"/>
            <consortium name="The Broad Institute Genome Sequencing Center for Infectious Disease"/>
            <person name="Wu L."/>
            <person name="Ma J."/>
        </authorList>
    </citation>
    <scope>NUCLEOTIDE SEQUENCE [LARGE SCALE GENOMIC DNA]</scope>
    <source>
        <strain evidence="12">JCM 17925</strain>
    </source>
</reference>
<dbReference type="EMBL" id="BAABHB010000004">
    <property type="protein sequence ID" value="GAA4405444.1"/>
    <property type="molecule type" value="Genomic_DNA"/>
</dbReference>
<comment type="subcellular location">
    <subcellularLocation>
        <location evidence="1">Cell inner membrane</location>
        <topology evidence="1">Single-pass membrane protein</topology>
        <orientation evidence="1">Periplasmic side</orientation>
    </subcellularLocation>
</comment>
<dbReference type="InterPro" id="IPR037682">
    <property type="entry name" value="TonB_C"/>
</dbReference>
<keyword evidence="9" id="KW-0472">Membrane</keyword>
<keyword evidence="4" id="KW-1003">Cell membrane</keyword>
<dbReference type="PROSITE" id="PS52015">
    <property type="entry name" value="TONB_CTD"/>
    <property type="match status" value="1"/>
</dbReference>
<dbReference type="Pfam" id="PF03544">
    <property type="entry name" value="TonB_C"/>
    <property type="match status" value="1"/>
</dbReference>
<keyword evidence="7" id="KW-0653">Protein transport</keyword>
<dbReference type="SUPFAM" id="SSF74653">
    <property type="entry name" value="TolA/TonB C-terminal domain"/>
    <property type="match status" value="1"/>
</dbReference>
<dbReference type="PANTHER" id="PTHR33446">
    <property type="entry name" value="PROTEIN TONB-RELATED"/>
    <property type="match status" value="1"/>
</dbReference>
<organism evidence="11 12">
    <name type="scientific">Nibrella viscosa</name>
    <dbReference type="NCBI Taxonomy" id="1084524"/>
    <lineage>
        <taxon>Bacteria</taxon>
        <taxon>Pseudomonadati</taxon>
        <taxon>Bacteroidota</taxon>
        <taxon>Cytophagia</taxon>
        <taxon>Cytophagales</taxon>
        <taxon>Spirosomataceae</taxon>
        <taxon>Nibrella</taxon>
    </lineage>
</organism>
<keyword evidence="12" id="KW-1185">Reference proteome</keyword>
<dbReference type="PANTHER" id="PTHR33446:SF2">
    <property type="entry name" value="PROTEIN TONB"/>
    <property type="match status" value="1"/>
</dbReference>
<evidence type="ECO:0000256" key="4">
    <source>
        <dbReference type="ARBA" id="ARBA00022475"/>
    </source>
</evidence>
<evidence type="ECO:0000313" key="12">
    <source>
        <dbReference type="Proteomes" id="UP001500936"/>
    </source>
</evidence>
<keyword evidence="6" id="KW-0812">Transmembrane</keyword>
<evidence type="ECO:0000256" key="8">
    <source>
        <dbReference type="ARBA" id="ARBA00022989"/>
    </source>
</evidence>
<feature type="domain" description="TonB C-terminal" evidence="10">
    <location>
        <begin position="20"/>
        <end position="110"/>
    </location>
</feature>
<dbReference type="InterPro" id="IPR006260">
    <property type="entry name" value="TonB/TolA_C"/>
</dbReference>